<evidence type="ECO:0000256" key="3">
    <source>
        <dbReference type="ARBA" id="ARBA00022824"/>
    </source>
</evidence>
<dbReference type="eggNOG" id="KOG2429">
    <property type="taxonomic scope" value="Eukaryota"/>
</dbReference>
<evidence type="ECO:0000256" key="7">
    <source>
        <dbReference type="RuleBase" id="RU361193"/>
    </source>
</evidence>
<dbReference type="PRINTS" id="PR00747">
    <property type="entry name" value="GLYHDRLASE47"/>
</dbReference>
<dbReference type="AlphaFoldDB" id="A0A1D8NED4"/>
<evidence type="ECO:0000256" key="2">
    <source>
        <dbReference type="ARBA" id="ARBA00007658"/>
    </source>
</evidence>
<proteinExistence type="inferred from homology"/>
<dbReference type="GO" id="GO:0106055">
    <property type="term" value="C:mannosyl-oligosaccharide 1,2-alpha-mannosidase complex"/>
    <property type="evidence" value="ECO:0007669"/>
    <property type="project" value="EnsemblFungi"/>
</dbReference>
<reference evidence="9 11" key="2">
    <citation type="submission" date="2018-07" db="EMBL/GenBank/DDBJ databases">
        <title>Draft Genome Assemblies for Five Robust Yarrowia lipolytica Strains Exhibiting High Lipid Production and Pentose Sugar Utilization and Sugar Alcohol Secretion from Undetoxified Lignocellulosic Biomass Hydrolysates.</title>
        <authorList>
            <consortium name="DOE Joint Genome Institute"/>
            <person name="Walker C."/>
            <person name="Ryu S."/>
            <person name="Na H."/>
            <person name="Zane M."/>
            <person name="LaButti K."/>
            <person name="Lipzen A."/>
            <person name="Haridas S."/>
            <person name="Barry K."/>
            <person name="Grigoriev I.V."/>
            <person name="Quarterman J."/>
            <person name="Slininger P."/>
            <person name="Dien B."/>
            <person name="Trinh C.T."/>
        </authorList>
    </citation>
    <scope>NUCLEOTIDE SEQUENCE [LARGE SCALE GENOMIC DNA]</scope>
    <source>
        <strain evidence="9 11">YB392</strain>
    </source>
</reference>
<dbReference type="InterPro" id="IPR036026">
    <property type="entry name" value="Seven-hairpin_glycosidases"/>
</dbReference>
<feature type="active site" description="Proton donor" evidence="5">
    <location>
        <position position="117"/>
    </location>
</feature>
<dbReference type="InterPro" id="IPR001382">
    <property type="entry name" value="Glyco_hydro_47"/>
</dbReference>
<dbReference type="EMBL" id="CP017556">
    <property type="protein sequence ID" value="AOW03994.1"/>
    <property type="molecule type" value="Genomic_DNA"/>
</dbReference>
<name>A0A1D8NED4_YARLL</name>
<gene>
    <name evidence="9" type="ORF">B0I71DRAFT_133105</name>
    <name evidence="8" type="ORF">YALI1_D16047g</name>
</gene>
<dbReference type="Proteomes" id="UP000182444">
    <property type="component" value="Chromosome 1D"/>
</dbReference>
<dbReference type="GO" id="GO:0030246">
    <property type="term" value="F:carbohydrate binding"/>
    <property type="evidence" value="ECO:0007669"/>
    <property type="project" value="EnsemblFungi"/>
</dbReference>
<feature type="active site" evidence="5">
    <location>
        <position position="261"/>
    </location>
</feature>
<dbReference type="PANTHER" id="PTHR45679">
    <property type="entry name" value="ER DEGRADATION-ENHANCING ALPHA-MANNOSIDASE-LIKE PROTEIN 2"/>
    <property type="match status" value="1"/>
</dbReference>
<evidence type="ECO:0000313" key="9">
    <source>
        <dbReference type="EMBL" id="RDW25183.1"/>
    </source>
</evidence>
<dbReference type="GO" id="GO:0016020">
    <property type="term" value="C:membrane"/>
    <property type="evidence" value="ECO:0007669"/>
    <property type="project" value="InterPro"/>
</dbReference>
<evidence type="ECO:0000313" key="11">
    <source>
        <dbReference type="Proteomes" id="UP000256601"/>
    </source>
</evidence>
<protein>
    <recommendedName>
        <fullName evidence="7">alpha-1,2-Mannosidase</fullName>
        <ecNumber evidence="7">3.2.1.-</ecNumber>
    </recommendedName>
</protein>
<comment type="cofactor">
    <cofactor evidence="6">
        <name>Ca(2+)</name>
        <dbReference type="ChEBI" id="CHEBI:29108"/>
    </cofactor>
</comment>
<dbReference type="KEGG" id="yli:2911267"/>
<dbReference type="SUPFAM" id="SSF48225">
    <property type="entry name" value="Seven-hairpin glycosidases"/>
    <property type="match status" value="1"/>
</dbReference>
<organism evidence="8 10">
    <name type="scientific">Yarrowia lipolytica</name>
    <name type="common">Candida lipolytica</name>
    <dbReference type="NCBI Taxonomy" id="4952"/>
    <lineage>
        <taxon>Eukaryota</taxon>
        <taxon>Fungi</taxon>
        <taxon>Dikarya</taxon>
        <taxon>Ascomycota</taxon>
        <taxon>Saccharomycotina</taxon>
        <taxon>Dipodascomycetes</taxon>
        <taxon>Dipodascales</taxon>
        <taxon>Dipodascales incertae sedis</taxon>
        <taxon>Yarrowia</taxon>
    </lineage>
</organism>
<dbReference type="GO" id="GO:0004571">
    <property type="term" value="F:mannosyl-oligosaccharide 1,2-alpha-mannosidase activity"/>
    <property type="evidence" value="ECO:0007669"/>
    <property type="project" value="EnsemblFungi"/>
</dbReference>
<evidence type="ECO:0000313" key="8">
    <source>
        <dbReference type="EMBL" id="AOW03994.1"/>
    </source>
</evidence>
<feature type="active site" description="Proton donor" evidence="5">
    <location>
        <position position="356"/>
    </location>
</feature>
<accession>A0A1D8NED4</accession>
<reference evidence="8 10" key="1">
    <citation type="journal article" date="2016" name="PLoS ONE">
        <title>Sequence Assembly of Yarrowia lipolytica Strain W29/CLIB89 Shows Transposable Element Diversity.</title>
        <authorList>
            <person name="Magnan C."/>
            <person name="Yu J."/>
            <person name="Chang I."/>
            <person name="Jahn E."/>
            <person name="Kanomata Y."/>
            <person name="Wu J."/>
            <person name="Zeller M."/>
            <person name="Oakes M."/>
            <person name="Baldi P."/>
            <person name="Sandmeyer S."/>
        </authorList>
    </citation>
    <scope>NUCLEOTIDE SEQUENCE [LARGE SCALE GENOMIC DNA]</scope>
    <source>
        <strain evidence="8">CLIB89</strain>
        <strain evidence="10">CLIB89(W29)</strain>
    </source>
</reference>
<keyword evidence="7 9" id="KW-0378">Hydrolase</keyword>
<comment type="similarity">
    <text evidence="2 7">Belongs to the glycosyl hydrolase 47 family.</text>
</comment>
<dbReference type="GeneID" id="2911267"/>
<dbReference type="Pfam" id="PF01532">
    <property type="entry name" value="Glyco_hydro_47"/>
    <property type="match status" value="1"/>
</dbReference>
<dbReference type="Gene3D" id="1.50.10.10">
    <property type="match status" value="1"/>
</dbReference>
<dbReference type="GO" id="GO:1900103">
    <property type="term" value="P:positive regulation of endoplasmic reticulum unfolded protein response"/>
    <property type="evidence" value="ECO:0007669"/>
    <property type="project" value="EnsemblFungi"/>
</dbReference>
<keyword evidence="6" id="KW-0106">Calcium</keyword>
<evidence type="ECO:0000256" key="4">
    <source>
        <dbReference type="ARBA" id="ARBA00023180"/>
    </source>
</evidence>
<evidence type="ECO:0000256" key="6">
    <source>
        <dbReference type="PIRSR" id="PIRSR601382-2"/>
    </source>
</evidence>
<comment type="subcellular location">
    <subcellularLocation>
        <location evidence="1">Endoplasmic reticulum</location>
    </subcellularLocation>
</comment>
<evidence type="ECO:0000313" key="10">
    <source>
        <dbReference type="Proteomes" id="UP000182444"/>
    </source>
</evidence>
<dbReference type="GO" id="GO:0044322">
    <property type="term" value="C:endoplasmic reticulum quality control compartment"/>
    <property type="evidence" value="ECO:0007669"/>
    <property type="project" value="GOC"/>
</dbReference>
<evidence type="ECO:0000256" key="1">
    <source>
        <dbReference type="ARBA" id="ARBA00004240"/>
    </source>
</evidence>
<dbReference type="VEuPathDB" id="FungiDB:YALI1_D16047g"/>
<dbReference type="GO" id="GO:0097466">
    <property type="term" value="P:ubiquitin-dependent glycoprotein ERAD pathway"/>
    <property type="evidence" value="ECO:0007669"/>
    <property type="project" value="EnsemblFungi"/>
</dbReference>
<dbReference type="Proteomes" id="UP000256601">
    <property type="component" value="Unassembled WGS sequence"/>
</dbReference>
<dbReference type="GO" id="GO:0005509">
    <property type="term" value="F:calcium ion binding"/>
    <property type="evidence" value="ECO:0007669"/>
    <property type="project" value="InterPro"/>
</dbReference>
<feature type="binding site" evidence="6">
    <location>
        <position position="461"/>
    </location>
    <ligand>
        <name>Ca(2+)</name>
        <dbReference type="ChEBI" id="CHEBI:29108"/>
    </ligand>
</feature>
<dbReference type="VEuPathDB" id="FungiDB:YALI0_D12925g"/>
<dbReference type="PANTHER" id="PTHR45679:SF5">
    <property type="entry name" value="ER DEGRADATION-ENHANCING ALPHA-MANNOSIDASE-LIKE PROTEIN 1"/>
    <property type="match status" value="1"/>
</dbReference>
<sequence length="688" mass="78244">MKWWLLTPVLAFDFSRGSLHALRNESETLFDHAYNSYMLHGFPHDEVRPIACEGVTRDKDETNLGRNDLMGGWPVTLIDTLDTLAVMGRKAEFEQGVSQVLQHVKNFDYDATVQVFETTIRTLGGLLAAHTYASSPDLGMQIQNYGGELLTLATDLGDRLLLAFEGVDHGIPHPRVNLRRGIRPVGGKYITDACAAGGGSLLLEFGLLSKLTRDPKYIDAAEKSFFAIWELRSDRDLLPMGIDQDTLRITSAMSGVGASADSYYEYALKWYLMSGDERFWEVYSRSRRAIDTWNTHPDTWHHYNVHYVTGEGVAPWIDSLSAFFPTLDVLTGNLKRAIRTHLTHMKLWNTYAGIPERWRFTDAQVDLEWYPLRPELIESTYYLYRATRDVFYLQCGRKIMSDLNLRNKVECGYAGTQNVKTGELADRMESFFMSETAKYLYLLFDTDNGLNNDSRQFIWSTEGHPLYFDDRVLSNSYSEKLPREPSKGLEDVNGTALICPKFNHPTGPFSLIGAWPHMYDLNARYKYEKPWYLRPILNRPWSTLLRKLRNDGTSVVKKGMMADAEMEPGFYERYVAGTRPTCAAILDGDMHDVSFGSDTTSVYPPLYQEPDSKTGYLEFESLDGVKLTLVARDNHFWLLNINGVGCSGANVDWYYNVPNNVININKATGLLNFRGRDVPNIKIGKIIS</sequence>
<dbReference type="InterPro" id="IPR012341">
    <property type="entry name" value="6hp_glycosidase-like_sf"/>
</dbReference>
<dbReference type="InterPro" id="IPR044674">
    <property type="entry name" value="EDEM1/2/3"/>
</dbReference>
<keyword evidence="6" id="KW-0479">Metal-binding</keyword>
<evidence type="ECO:0000256" key="5">
    <source>
        <dbReference type="PIRSR" id="PIRSR601382-1"/>
    </source>
</evidence>
<dbReference type="GO" id="GO:0005975">
    <property type="term" value="P:carbohydrate metabolic process"/>
    <property type="evidence" value="ECO:0007669"/>
    <property type="project" value="InterPro"/>
</dbReference>
<dbReference type="OMA" id="EEFWRMF"/>
<keyword evidence="4" id="KW-0325">Glycoprotein</keyword>
<keyword evidence="3" id="KW-0256">Endoplasmic reticulum</keyword>
<feature type="active site" evidence="5">
    <location>
        <position position="375"/>
    </location>
</feature>
<dbReference type="GO" id="GO:1904380">
    <property type="term" value="P:endoplasmic reticulum mannose trimming"/>
    <property type="evidence" value="ECO:0007669"/>
    <property type="project" value="EnsemblFungi"/>
</dbReference>
<dbReference type="EMBL" id="KZ859010">
    <property type="protein sequence ID" value="RDW25183.1"/>
    <property type="molecule type" value="Genomic_DNA"/>
</dbReference>
<dbReference type="EC" id="3.2.1.-" evidence="7"/>
<keyword evidence="7" id="KW-0326">Glycosidase</keyword>